<evidence type="ECO:0000313" key="1">
    <source>
        <dbReference type="EMBL" id="MCJ8208603.1"/>
    </source>
</evidence>
<accession>A0A9X1X306</accession>
<name>A0A9X1X306_9SPHI</name>
<organism evidence="1 2">
    <name type="scientific">Mucilaginibacter straminoryzae</name>
    <dbReference type="NCBI Taxonomy" id="2932774"/>
    <lineage>
        <taxon>Bacteria</taxon>
        <taxon>Pseudomonadati</taxon>
        <taxon>Bacteroidota</taxon>
        <taxon>Sphingobacteriia</taxon>
        <taxon>Sphingobacteriales</taxon>
        <taxon>Sphingobacteriaceae</taxon>
        <taxon>Mucilaginibacter</taxon>
    </lineage>
</organism>
<dbReference type="AlphaFoldDB" id="A0A9X1X306"/>
<gene>
    <name evidence="1" type="ORF">MUY27_02710</name>
</gene>
<reference evidence="1" key="1">
    <citation type="submission" date="2022-04" db="EMBL/GenBank/DDBJ databases">
        <title>Mucilaginibacter sp. RS28 isolated from freshwater.</title>
        <authorList>
            <person name="Ko S.-R."/>
        </authorList>
    </citation>
    <scope>NUCLEOTIDE SEQUENCE</scope>
    <source>
        <strain evidence="1">RS28</strain>
    </source>
</reference>
<protein>
    <submittedName>
        <fullName evidence="1">Uncharacterized protein</fullName>
    </submittedName>
</protein>
<proteinExistence type="predicted"/>
<dbReference type="Proteomes" id="UP001139450">
    <property type="component" value="Unassembled WGS sequence"/>
</dbReference>
<dbReference type="RefSeq" id="WP_245128432.1">
    <property type="nucleotide sequence ID" value="NZ_JALJEJ010000001.1"/>
</dbReference>
<dbReference type="EMBL" id="JALJEJ010000001">
    <property type="protein sequence ID" value="MCJ8208603.1"/>
    <property type="molecule type" value="Genomic_DNA"/>
</dbReference>
<keyword evidence="2" id="KW-1185">Reference proteome</keyword>
<evidence type="ECO:0000313" key="2">
    <source>
        <dbReference type="Proteomes" id="UP001139450"/>
    </source>
</evidence>
<comment type="caution">
    <text evidence="1">The sequence shown here is derived from an EMBL/GenBank/DDBJ whole genome shotgun (WGS) entry which is preliminary data.</text>
</comment>
<sequence>MTKTLKPKINSLLTKRVTQLHQAGYTSDFALTKGKNLRSLQTEIETKPFATTIKLVDQIYDRLFLQYKYVHTVETDNGEKGILLLPAIFFQLVARQRAVAV</sequence>